<sequence length="227" mass="25313">MDAVAALAAIAEMESLVKPSKEYLTQKEVLQIHYALRIEDIPVRKVQAPSSKKTHKVFLDEGTMDSPRGILKREVPIVVLKGKKKNIRKGKFKVSGDATNLSRRVSWSSDVVENEPARMAEDCEVQAWSDIIKSMEIPTFESLQSRKQQKEPKRRMTVGKPKPVNRKRAPRDAIVLSEVGEASPTLVVEGWCCPSCALPNLMDAGVCVNAECWHLKPTSRSLVKVPL</sequence>
<proteinExistence type="predicted"/>
<dbReference type="Proteomes" id="UP000186922">
    <property type="component" value="Unassembled WGS sequence"/>
</dbReference>
<feature type="region of interest" description="Disordered" evidence="1">
    <location>
        <begin position="142"/>
        <end position="167"/>
    </location>
</feature>
<evidence type="ECO:0000313" key="3">
    <source>
        <dbReference type="Proteomes" id="UP000186922"/>
    </source>
</evidence>
<evidence type="ECO:0000256" key="1">
    <source>
        <dbReference type="SAM" id="MobiDB-lite"/>
    </source>
</evidence>
<accession>A0A1D1VMH5</accession>
<organism evidence="2 3">
    <name type="scientific">Ramazzottius varieornatus</name>
    <name type="common">Water bear</name>
    <name type="synonym">Tardigrade</name>
    <dbReference type="NCBI Taxonomy" id="947166"/>
    <lineage>
        <taxon>Eukaryota</taxon>
        <taxon>Metazoa</taxon>
        <taxon>Ecdysozoa</taxon>
        <taxon>Tardigrada</taxon>
        <taxon>Eutardigrada</taxon>
        <taxon>Parachela</taxon>
        <taxon>Hypsibioidea</taxon>
        <taxon>Ramazzottiidae</taxon>
        <taxon>Ramazzottius</taxon>
    </lineage>
</organism>
<evidence type="ECO:0000313" key="2">
    <source>
        <dbReference type="EMBL" id="GAU99698.1"/>
    </source>
</evidence>
<keyword evidence="3" id="KW-1185">Reference proteome</keyword>
<reference evidence="2 3" key="1">
    <citation type="journal article" date="2016" name="Nat. Commun.">
        <title>Extremotolerant tardigrade genome and improved radiotolerance of human cultured cells by tardigrade-unique protein.</title>
        <authorList>
            <person name="Hashimoto T."/>
            <person name="Horikawa D.D."/>
            <person name="Saito Y."/>
            <person name="Kuwahara H."/>
            <person name="Kozuka-Hata H."/>
            <person name="Shin-I T."/>
            <person name="Minakuchi Y."/>
            <person name="Ohishi K."/>
            <person name="Motoyama A."/>
            <person name="Aizu T."/>
            <person name="Enomoto A."/>
            <person name="Kondo K."/>
            <person name="Tanaka S."/>
            <person name="Hara Y."/>
            <person name="Koshikawa S."/>
            <person name="Sagara H."/>
            <person name="Miura T."/>
            <person name="Yokobori S."/>
            <person name="Miyagawa K."/>
            <person name="Suzuki Y."/>
            <person name="Kubo T."/>
            <person name="Oyama M."/>
            <person name="Kohara Y."/>
            <person name="Fujiyama A."/>
            <person name="Arakawa K."/>
            <person name="Katayama T."/>
            <person name="Toyoda A."/>
            <person name="Kunieda T."/>
        </authorList>
    </citation>
    <scope>NUCLEOTIDE SEQUENCE [LARGE SCALE GENOMIC DNA]</scope>
    <source>
        <strain evidence="2 3">YOKOZUNA-1</strain>
    </source>
</reference>
<comment type="caution">
    <text evidence="2">The sequence shown here is derived from an EMBL/GenBank/DDBJ whole genome shotgun (WGS) entry which is preliminary data.</text>
</comment>
<dbReference type="EMBL" id="BDGG01000005">
    <property type="protein sequence ID" value="GAU99698.1"/>
    <property type="molecule type" value="Genomic_DNA"/>
</dbReference>
<feature type="compositionally biased region" description="Basic residues" evidence="1">
    <location>
        <begin position="152"/>
        <end position="167"/>
    </location>
</feature>
<protein>
    <submittedName>
        <fullName evidence="2">Uncharacterized protein</fullName>
    </submittedName>
</protein>
<name>A0A1D1VMH5_RAMVA</name>
<dbReference type="AlphaFoldDB" id="A0A1D1VMH5"/>
<gene>
    <name evidence="2" type="primary">RvY_10659-1</name>
    <name evidence="2" type="synonym">RvY_10659.1</name>
    <name evidence="2" type="ORF">RvY_10659</name>
</gene>